<evidence type="ECO:0000313" key="3">
    <source>
        <dbReference type="EMBL" id="MBO0903892.1"/>
    </source>
</evidence>
<proteinExistence type="predicted"/>
<feature type="chain" id="PRO_5046744064" evidence="2">
    <location>
        <begin position="26"/>
        <end position="229"/>
    </location>
</feature>
<accession>A0ABS3J489</accession>
<name>A0ABS3J489_9HYPH</name>
<organism evidence="3 4">
    <name type="scientific">Jiella sonneratiae</name>
    <dbReference type="NCBI Taxonomy" id="2816856"/>
    <lineage>
        <taxon>Bacteria</taxon>
        <taxon>Pseudomonadati</taxon>
        <taxon>Pseudomonadota</taxon>
        <taxon>Alphaproteobacteria</taxon>
        <taxon>Hyphomicrobiales</taxon>
        <taxon>Aurantimonadaceae</taxon>
        <taxon>Jiella</taxon>
    </lineage>
</organism>
<evidence type="ECO:0000256" key="1">
    <source>
        <dbReference type="SAM" id="MobiDB-lite"/>
    </source>
</evidence>
<dbReference type="EMBL" id="JAFMPY010000008">
    <property type="protein sequence ID" value="MBO0903892.1"/>
    <property type="molecule type" value="Genomic_DNA"/>
</dbReference>
<dbReference type="RefSeq" id="WP_207350539.1">
    <property type="nucleotide sequence ID" value="NZ_JAFMPY010000008.1"/>
</dbReference>
<keyword evidence="2" id="KW-0732">Signal</keyword>
<protein>
    <submittedName>
        <fullName evidence="3">Isoquinoline 1-oxidoreductase subunit</fullName>
    </submittedName>
</protein>
<dbReference type="Proteomes" id="UP000664288">
    <property type="component" value="Unassembled WGS sequence"/>
</dbReference>
<feature type="signal peptide" evidence="2">
    <location>
        <begin position="1"/>
        <end position="25"/>
    </location>
</feature>
<evidence type="ECO:0000256" key="2">
    <source>
        <dbReference type="SAM" id="SignalP"/>
    </source>
</evidence>
<keyword evidence="4" id="KW-1185">Reference proteome</keyword>
<comment type="caution">
    <text evidence="3">The sequence shown here is derived from an EMBL/GenBank/DDBJ whole genome shotgun (WGS) entry which is preliminary data.</text>
</comment>
<gene>
    <name evidence="3" type="ORF">J1C47_09585</name>
</gene>
<dbReference type="SUPFAM" id="SSF48695">
    <property type="entry name" value="Multiheme cytochromes"/>
    <property type="match status" value="1"/>
</dbReference>
<evidence type="ECO:0000313" key="4">
    <source>
        <dbReference type="Proteomes" id="UP000664288"/>
    </source>
</evidence>
<reference evidence="3 4" key="1">
    <citation type="submission" date="2021-03" db="EMBL/GenBank/DDBJ databases">
        <title>Whole genome sequence of Jiella sp. MQZ13P-4.</title>
        <authorList>
            <person name="Tuo L."/>
        </authorList>
    </citation>
    <scope>NUCLEOTIDE SEQUENCE [LARGE SCALE GENOMIC DNA]</scope>
    <source>
        <strain evidence="3 4">MQZ13P-4</strain>
    </source>
</reference>
<sequence>MQRQDRLLQAFAFAALLALPGLGLAQDRAPEAPAPSTPALPDKGQDDQKTLKPVSAFDNIADETERSVAIFQETGKVLLHPRCVNCHPAGDRPLQGMDQHLHQPPVRRGEADFGVPGMMCNTCHGPKNVNVVAQSEDIKSIPGNPKWRLAPIEMAWQGRTLGDICRQIKDEDRNGGKTLAELVDHMANDELVGWGWHPGRGREAVPGTQKQFGELYKAWAATGAHCPDG</sequence>
<dbReference type="InterPro" id="IPR036280">
    <property type="entry name" value="Multihaem_cyt_sf"/>
</dbReference>
<feature type="region of interest" description="Disordered" evidence="1">
    <location>
        <begin position="26"/>
        <end position="50"/>
    </location>
</feature>